<evidence type="ECO:0000313" key="4">
    <source>
        <dbReference type="Proteomes" id="UP000076858"/>
    </source>
</evidence>
<dbReference type="AlphaFoldDB" id="A0A164RXV6"/>
<keyword evidence="3" id="KW-0489">Methyltransferase</keyword>
<dbReference type="OrthoDB" id="10257972at2759"/>
<feature type="region of interest" description="Disordered" evidence="2">
    <location>
        <begin position="455"/>
        <end position="484"/>
    </location>
</feature>
<keyword evidence="3" id="KW-0808">Transferase</keyword>
<comment type="similarity">
    <text evidence="1">Belongs to the methyltransferase superfamily. L-isoaspartyl/D-aspartyl protein methyltransferase family.</text>
</comment>
<dbReference type="InterPro" id="IPR029063">
    <property type="entry name" value="SAM-dependent_MTases_sf"/>
</dbReference>
<reference evidence="3 4" key="1">
    <citation type="submission" date="2016-03" db="EMBL/GenBank/DDBJ databases">
        <title>EvidentialGene: Evidence-directed Construction of Genes on Genomes.</title>
        <authorList>
            <person name="Gilbert D.G."/>
            <person name="Choi J.-H."/>
            <person name="Mockaitis K."/>
            <person name="Colbourne J."/>
            <person name="Pfrender M."/>
        </authorList>
    </citation>
    <scope>NUCLEOTIDE SEQUENCE [LARGE SCALE GENOMIC DNA]</scope>
    <source>
        <strain evidence="3 4">Xinb3</strain>
        <tissue evidence="3">Complete organism</tissue>
    </source>
</reference>
<feature type="compositionally biased region" description="Acidic residues" evidence="2">
    <location>
        <begin position="457"/>
        <end position="468"/>
    </location>
</feature>
<organism evidence="3 4">
    <name type="scientific">Daphnia magna</name>
    <dbReference type="NCBI Taxonomy" id="35525"/>
    <lineage>
        <taxon>Eukaryota</taxon>
        <taxon>Metazoa</taxon>
        <taxon>Ecdysozoa</taxon>
        <taxon>Arthropoda</taxon>
        <taxon>Crustacea</taxon>
        <taxon>Branchiopoda</taxon>
        <taxon>Diplostraca</taxon>
        <taxon>Cladocera</taxon>
        <taxon>Anomopoda</taxon>
        <taxon>Daphniidae</taxon>
        <taxon>Daphnia</taxon>
    </lineage>
</organism>
<dbReference type="GO" id="GO:0004719">
    <property type="term" value="F:protein-L-isoaspartate (D-aspartate) O-methyltransferase activity"/>
    <property type="evidence" value="ECO:0007669"/>
    <property type="project" value="InterPro"/>
</dbReference>
<keyword evidence="4" id="KW-1185">Reference proteome</keyword>
<dbReference type="SUPFAM" id="SSF53335">
    <property type="entry name" value="S-adenosyl-L-methionine-dependent methyltransferases"/>
    <property type="match status" value="1"/>
</dbReference>
<dbReference type="PANTHER" id="PTHR11579:SF9">
    <property type="entry name" value="PROTEIN-L-ISOASPARTATE O-METHYLTRANSFERASE"/>
    <property type="match status" value="1"/>
</dbReference>
<proteinExistence type="inferred from homology"/>
<dbReference type="STRING" id="35525.A0A164RXV6"/>
<dbReference type="GO" id="GO:0005737">
    <property type="term" value="C:cytoplasm"/>
    <property type="evidence" value="ECO:0007669"/>
    <property type="project" value="TreeGrafter"/>
</dbReference>
<accession>A0A164RXV6</accession>
<feature type="compositionally biased region" description="Polar residues" evidence="2">
    <location>
        <begin position="374"/>
        <end position="397"/>
    </location>
</feature>
<dbReference type="Pfam" id="PF01135">
    <property type="entry name" value="PCMT"/>
    <property type="match status" value="1"/>
</dbReference>
<protein>
    <submittedName>
        <fullName evidence="3">L-isoaspartate O-methyltransferase domain-containing protein</fullName>
    </submittedName>
</protein>
<dbReference type="GO" id="GO:0032259">
    <property type="term" value="P:methylation"/>
    <property type="evidence" value="ECO:0007669"/>
    <property type="project" value="UniProtKB-KW"/>
</dbReference>
<evidence type="ECO:0000256" key="2">
    <source>
        <dbReference type="SAM" id="MobiDB-lite"/>
    </source>
</evidence>
<gene>
    <name evidence="3" type="ORF">APZ42_026777</name>
</gene>
<feature type="compositionally biased region" description="Acidic residues" evidence="2">
    <location>
        <begin position="292"/>
        <end position="304"/>
    </location>
</feature>
<dbReference type="PANTHER" id="PTHR11579">
    <property type="entry name" value="PROTEIN-L-ISOASPARTATE O-METHYLTRANSFERASE"/>
    <property type="match status" value="1"/>
</dbReference>
<sequence>MGGAVSSGENNDALVDNLIRADYMKCPEVERVFRVVDRAFYYTDEDKQTAYKDLAWKNKNLHLSAPCIYSQVMESLELKEGMSFLNLGSGTGYLSTMVGLIIGSRGVNHGLEIHQEVIDYAHEKLQAFIKGNSAIDEYDFCIPQFEQGNCLSLAATDRRYDRIYCGAACPEVYNNYIKQLVDIGGILVMPVNDELLQIRRTDENSWSVNRVLPVSFSSLILPQQEFVEDTVLPPINPYSLQNLCRIRIRSVLRQKVSAEHPDLWHRSRKQPKETKRPVMRRCVVPLFANTDSDSDSQDEIEPAEAAEMSSNDSSEHHSIPPNNEETSMDRRAGVRSAESLSDSEDVGAKTKREKFDSGVSDLLESGSDGSSSSCNQSPAGESSARPSSVSERNSSISGGAMAASTESENVTTMPEEAGRQVRTRGPRPGIRLITHSLRAEERERAALLIFESHMDAEETSGSDGDEGAVSDTNESPDCSRVTPPEDYSYYMKRSLMEIPLPFKLKSFLNYDRAF</sequence>
<evidence type="ECO:0000313" key="3">
    <source>
        <dbReference type="EMBL" id="KZS09046.1"/>
    </source>
</evidence>
<dbReference type="Proteomes" id="UP000076858">
    <property type="component" value="Unassembled WGS sequence"/>
</dbReference>
<comment type="caution">
    <text evidence="3">The sequence shown here is derived from an EMBL/GenBank/DDBJ whole genome shotgun (WGS) entry which is preliminary data.</text>
</comment>
<feature type="compositionally biased region" description="Basic and acidic residues" evidence="2">
    <location>
        <begin position="346"/>
        <end position="356"/>
    </location>
</feature>
<feature type="compositionally biased region" description="Low complexity" evidence="2">
    <location>
        <begin position="357"/>
        <end position="373"/>
    </location>
</feature>
<evidence type="ECO:0000256" key="1">
    <source>
        <dbReference type="ARBA" id="ARBA00005369"/>
    </source>
</evidence>
<dbReference type="EMBL" id="LRGB01002121">
    <property type="protein sequence ID" value="KZS09046.1"/>
    <property type="molecule type" value="Genomic_DNA"/>
</dbReference>
<feature type="region of interest" description="Disordered" evidence="2">
    <location>
        <begin position="286"/>
        <end position="431"/>
    </location>
</feature>
<dbReference type="InterPro" id="IPR000682">
    <property type="entry name" value="PCMT"/>
</dbReference>
<name>A0A164RXV6_9CRUS</name>
<dbReference type="Gene3D" id="3.40.50.150">
    <property type="entry name" value="Vaccinia Virus protein VP39"/>
    <property type="match status" value="1"/>
</dbReference>
<dbReference type="FunFam" id="3.40.50.150:FF:000613">
    <property type="entry name" value="L-isoaspartate O-methyltransferase domain-containing protein"/>
    <property type="match status" value="1"/>
</dbReference>